<evidence type="ECO:0000256" key="1">
    <source>
        <dbReference type="ARBA" id="ARBA00004202"/>
    </source>
</evidence>
<dbReference type="SUPFAM" id="SSF52540">
    <property type="entry name" value="P-loop containing nucleoside triphosphate hydrolases"/>
    <property type="match status" value="1"/>
</dbReference>
<evidence type="ECO:0000256" key="2">
    <source>
        <dbReference type="ARBA" id="ARBA00005417"/>
    </source>
</evidence>
<feature type="domain" description="ABC transporter" evidence="7">
    <location>
        <begin position="5"/>
        <end position="230"/>
    </location>
</feature>
<evidence type="ECO:0000256" key="4">
    <source>
        <dbReference type="ARBA" id="ARBA00022741"/>
    </source>
</evidence>
<dbReference type="Pfam" id="PF00005">
    <property type="entry name" value="ABC_tran"/>
    <property type="match status" value="1"/>
</dbReference>
<name>A0A095YEU3_9MICC</name>
<organism evidence="8 9">
    <name type="scientific">Pseudoglutamicibacter albus DNF00011</name>
    <dbReference type="NCBI Taxonomy" id="1401063"/>
    <lineage>
        <taxon>Bacteria</taxon>
        <taxon>Bacillati</taxon>
        <taxon>Actinomycetota</taxon>
        <taxon>Actinomycetes</taxon>
        <taxon>Micrococcales</taxon>
        <taxon>Micrococcaceae</taxon>
        <taxon>Pseudoglutamicibacter</taxon>
    </lineage>
</organism>
<keyword evidence="3" id="KW-0813">Transport</keyword>
<dbReference type="InterPro" id="IPR003439">
    <property type="entry name" value="ABC_transporter-like_ATP-bd"/>
</dbReference>
<keyword evidence="4" id="KW-0547">Nucleotide-binding</keyword>
<evidence type="ECO:0000313" key="8">
    <source>
        <dbReference type="EMBL" id="KGF20641.1"/>
    </source>
</evidence>
<evidence type="ECO:0000256" key="6">
    <source>
        <dbReference type="ARBA" id="ARBA00023251"/>
    </source>
</evidence>
<comment type="subcellular location">
    <subcellularLocation>
        <location evidence="1">Cell membrane</location>
        <topology evidence="1">Peripheral membrane protein</topology>
    </subcellularLocation>
</comment>
<gene>
    <name evidence="8" type="ORF">HMPREF2128_04155</name>
</gene>
<dbReference type="PANTHER" id="PTHR42711">
    <property type="entry name" value="ABC TRANSPORTER ATP-BINDING PROTEIN"/>
    <property type="match status" value="1"/>
</dbReference>
<keyword evidence="6" id="KW-0046">Antibiotic resistance</keyword>
<evidence type="ECO:0000256" key="3">
    <source>
        <dbReference type="ARBA" id="ARBA00022448"/>
    </source>
</evidence>
<evidence type="ECO:0000259" key="7">
    <source>
        <dbReference type="PROSITE" id="PS50893"/>
    </source>
</evidence>
<dbReference type="RefSeq" id="WP_035755409.1">
    <property type="nucleotide sequence ID" value="NZ_JRNH01000012.1"/>
</dbReference>
<dbReference type="InterPro" id="IPR050763">
    <property type="entry name" value="ABC_transporter_ATP-binding"/>
</dbReference>
<evidence type="ECO:0000256" key="5">
    <source>
        <dbReference type="ARBA" id="ARBA00022840"/>
    </source>
</evidence>
<sequence length="315" mass="34426">MSSIIEVRNLVRRYGDFTAVDGIDLDVVPGEIFGLLGTNGAGKTSTLEILEGLAKPSKGHVRVYGKNPIKDRKKIRPYQAVMLQEGGFPPDLTTKETLTMWAGTLSTPLPVDDVLEMVDMTDRATVRVSALSGGERRRLDLACALVGQPHLLFLDEPTTGLDPESRRLAWNLLRKVNENGTTIVITTHYLEEAEQLCDRLAIMHRGRIATSGTLSDVVAGHHSTIRVGARPDLPRFEDMSTHDGVTEIRTMNLQHDLTELLVWARHNDVTLTDIDVRHASLESVFLSIADDPASYSAAQADSAATQTNPTAARGA</sequence>
<dbReference type="InterPro" id="IPR003593">
    <property type="entry name" value="AAA+_ATPase"/>
</dbReference>
<dbReference type="GO" id="GO:0046677">
    <property type="term" value="P:response to antibiotic"/>
    <property type="evidence" value="ECO:0007669"/>
    <property type="project" value="UniProtKB-KW"/>
</dbReference>
<dbReference type="PANTHER" id="PTHR42711:SF5">
    <property type="entry name" value="ABC TRANSPORTER ATP-BINDING PROTEIN NATA"/>
    <property type="match status" value="1"/>
</dbReference>
<dbReference type="EMBL" id="JRNH01000012">
    <property type="protein sequence ID" value="KGF20641.1"/>
    <property type="molecule type" value="Genomic_DNA"/>
</dbReference>
<comment type="similarity">
    <text evidence="2">Belongs to the ABC transporter superfamily.</text>
</comment>
<dbReference type="GO" id="GO:0005886">
    <property type="term" value="C:plasma membrane"/>
    <property type="evidence" value="ECO:0007669"/>
    <property type="project" value="UniProtKB-SubCell"/>
</dbReference>
<keyword evidence="5" id="KW-0067">ATP-binding</keyword>
<dbReference type="AlphaFoldDB" id="A0A095YEU3"/>
<dbReference type="InterPro" id="IPR017871">
    <property type="entry name" value="ABC_transporter-like_CS"/>
</dbReference>
<protein>
    <submittedName>
        <fullName evidence="8">Multidrug ABC transporter ATPase</fullName>
    </submittedName>
</protein>
<dbReference type="GO" id="GO:0016887">
    <property type="term" value="F:ATP hydrolysis activity"/>
    <property type="evidence" value="ECO:0007669"/>
    <property type="project" value="InterPro"/>
</dbReference>
<dbReference type="PROSITE" id="PS50893">
    <property type="entry name" value="ABC_TRANSPORTER_2"/>
    <property type="match status" value="1"/>
</dbReference>
<evidence type="ECO:0000313" key="9">
    <source>
        <dbReference type="Proteomes" id="UP000053528"/>
    </source>
</evidence>
<reference evidence="8 9" key="1">
    <citation type="submission" date="2014-07" db="EMBL/GenBank/DDBJ databases">
        <authorList>
            <person name="McCorrison J."/>
            <person name="Sanka R."/>
            <person name="Torralba M."/>
            <person name="Gillis M."/>
            <person name="Haft D.H."/>
            <person name="Methe B."/>
            <person name="Sutton G."/>
            <person name="Nelson K.E."/>
        </authorList>
    </citation>
    <scope>NUCLEOTIDE SEQUENCE [LARGE SCALE GENOMIC DNA]</scope>
    <source>
        <strain evidence="8 9">DNF00011</strain>
    </source>
</reference>
<dbReference type="CDD" id="cd03230">
    <property type="entry name" value="ABC_DR_subfamily_A"/>
    <property type="match status" value="1"/>
</dbReference>
<dbReference type="SMART" id="SM00382">
    <property type="entry name" value="AAA"/>
    <property type="match status" value="1"/>
</dbReference>
<dbReference type="GO" id="GO:0005524">
    <property type="term" value="F:ATP binding"/>
    <property type="evidence" value="ECO:0007669"/>
    <property type="project" value="UniProtKB-KW"/>
</dbReference>
<proteinExistence type="inferred from homology"/>
<dbReference type="Gene3D" id="3.40.50.300">
    <property type="entry name" value="P-loop containing nucleotide triphosphate hydrolases"/>
    <property type="match status" value="1"/>
</dbReference>
<dbReference type="Proteomes" id="UP000053528">
    <property type="component" value="Unassembled WGS sequence"/>
</dbReference>
<dbReference type="InterPro" id="IPR027417">
    <property type="entry name" value="P-loop_NTPase"/>
</dbReference>
<accession>A0A095YEU3</accession>
<dbReference type="PROSITE" id="PS00211">
    <property type="entry name" value="ABC_TRANSPORTER_1"/>
    <property type="match status" value="1"/>
</dbReference>
<comment type="caution">
    <text evidence="8">The sequence shown here is derived from an EMBL/GenBank/DDBJ whole genome shotgun (WGS) entry which is preliminary data.</text>
</comment>